<name>A0A420X0Z1_9GAMM</name>
<keyword evidence="7" id="KW-1185">Reference proteome</keyword>
<dbReference type="Pfam" id="PF02245">
    <property type="entry name" value="Pur_DNA_glyco"/>
    <property type="match status" value="1"/>
</dbReference>
<evidence type="ECO:0000313" key="7">
    <source>
        <dbReference type="Proteomes" id="UP000281975"/>
    </source>
</evidence>
<dbReference type="HAMAP" id="MF_00527">
    <property type="entry name" value="3MGH"/>
    <property type="match status" value="1"/>
</dbReference>
<evidence type="ECO:0000256" key="5">
    <source>
        <dbReference type="HAMAP-Rule" id="MF_00527"/>
    </source>
</evidence>
<dbReference type="GO" id="GO:0003905">
    <property type="term" value="F:alkylbase DNA N-glycosylase activity"/>
    <property type="evidence" value="ECO:0007669"/>
    <property type="project" value="InterPro"/>
</dbReference>
<keyword evidence="3 5" id="KW-0378">Hydrolase</keyword>
<dbReference type="CDD" id="cd00540">
    <property type="entry name" value="AAG"/>
    <property type="match status" value="1"/>
</dbReference>
<dbReference type="EC" id="3.2.2.-" evidence="5"/>
<evidence type="ECO:0000256" key="3">
    <source>
        <dbReference type="ARBA" id="ARBA00022801"/>
    </source>
</evidence>
<proteinExistence type="inferred from homology"/>
<accession>A0A420X0Z1</accession>
<dbReference type="InterPro" id="IPR036995">
    <property type="entry name" value="MPG_sf"/>
</dbReference>
<comment type="similarity">
    <text evidence="1 5">Belongs to the DNA glycosylase MPG family.</text>
</comment>
<evidence type="ECO:0000256" key="1">
    <source>
        <dbReference type="ARBA" id="ARBA00009232"/>
    </source>
</evidence>
<dbReference type="PANTHER" id="PTHR10429:SF0">
    <property type="entry name" value="DNA-3-METHYLADENINE GLYCOSYLASE"/>
    <property type="match status" value="1"/>
</dbReference>
<keyword evidence="2 5" id="KW-0227">DNA damage</keyword>
<dbReference type="Gene3D" id="3.10.300.10">
    <property type="entry name" value="Methylpurine-DNA glycosylase (MPG)"/>
    <property type="match status" value="1"/>
</dbReference>
<dbReference type="SUPFAM" id="SSF50486">
    <property type="entry name" value="FMT C-terminal domain-like"/>
    <property type="match status" value="1"/>
</dbReference>
<sequence>MTTERPLGPAFFNRDPDQVARELLGCQLVHDSPDGRMAARIVETEAYGTDADSACYAARGSRRRHATIHGPPGVGHLYCVYGHTLLNVVAAAEGTPGAVLIRAVTPLAGEALMVAHRNGRSGRELANGPGKLTRAMAIARAHFDRTGLYGRSALFFAAGDAVPDSAVTTGPRIGIDYADPVDRDAPRRFRLMLR</sequence>
<dbReference type="AlphaFoldDB" id="A0A420X0Z1"/>
<evidence type="ECO:0000256" key="2">
    <source>
        <dbReference type="ARBA" id="ARBA00022763"/>
    </source>
</evidence>
<comment type="caution">
    <text evidence="6">The sequence shown here is derived from an EMBL/GenBank/DDBJ whole genome shotgun (WGS) entry which is preliminary data.</text>
</comment>
<dbReference type="InterPro" id="IPR003180">
    <property type="entry name" value="MPG"/>
</dbReference>
<dbReference type="NCBIfam" id="TIGR00567">
    <property type="entry name" value="3mg"/>
    <property type="match status" value="1"/>
</dbReference>
<dbReference type="EMBL" id="RBIN01000001">
    <property type="protein sequence ID" value="RKR07528.1"/>
    <property type="molecule type" value="Genomic_DNA"/>
</dbReference>
<reference evidence="6 7" key="1">
    <citation type="submission" date="2018-10" db="EMBL/GenBank/DDBJ databases">
        <title>Genomic Encyclopedia of Type Strains, Phase IV (KMG-IV): sequencing the most valuable type-strain genomes for metagenomic binning, comparative biology and taxonomic classification.</title>
        <authorList>
            <person name="Goeker M."/>
        </authorList>
    </citation>
    <scope>NUCLEOTIDE SEQUENCE [LARGE SCALE GENOMIC DNA]</scope>
    <source>
        <strain evidence="6 7">DSM 23229</strain>
    </source>
</reference>
<dbReference type="InterPro" id="IPR011034">
    <property type="entry name" value="Formyl_transferase-like_C_sf"/>
</dbReference>
<evidence type="ECO:0000256" key="4">
    <source>
        <dbReference type="ARBA" id="ARBA00023204"/>
    </source>
</evidence>
<gene>
    <name evidence="6" type="ORF">C7446_0340</name>
</gene>
<dbReference type="OrthoDB" id="9794313at2"/>
<protein>
    <recommendedName>
        <fullName evidence="5">Putative 3-methyladenine DNA glycosylase</fullName>
        <ecNumber evidence="5">3.2.2.-</ecNumber>
    </recommendedName>
</protein>
<dbReference type="GO" id="GO:0006284">
    <property type="term" value="P:base-excision repair"/>
    <property type="evidence" value="ECO:0007669"/>
    <property type="project" value="InterPro"/>
</dbReference>
<dbReference type="PANTHER" id="PTHR10429">
    <property type="entry name" value="DNA-3-METHYLADENINE GLYCOSYLASE"/>
    <property type="match status" value="1"/>
</dbReference>
<keyword evidence="4 5" id="KW-0234">DNA repair</keyword>
<evidence type="ECO:0000313" key="6">
    <source>
        <dbReference type="EMBL" id="RKR07528.1"/>
    </source>
</evidence>
<dbReference type="RefSeq" id="WP_121170668.1">
    <property type="nucleotide sequence ID" value="NZ_RBIN01000001.1"/>
</dbReference>
<dbReference type="Proteomes" id="UP000281975">
    <property type="component" value="Unassembled WGS sequence"/>
</dbReference>
<dbReference type="GO" id="GO:0003677">
    <property type="term" value="F:DNA binding"/>
    <property type="evidence" value="ECO:0007669"/>
    <property type="project" value="InterPro"/>
</dbReference>
<organism evidence="6 7">
    <name type="scientific">Kushneria sinocarnis</name>
    <dbReference type="NCBI Taxonomy" id="595502"/>
    <lineage>
        <taxon>Bacteria</taxon>
        <taxon>Pseudomonadati</taxon>
        <taxon>Pseudomonadota</taxon>
        <taxon>Gammaproteobacteria</taxon>
        <taxon>Oceanospirillales</taxon>
        <taxon>Halomonadaceae</taxon>
        <taxon>Kushneria</taxon>
    </lineage>
</organism>